<keyword evidence="3" id="KW-0813">Transport</keyword>
<keyword evidence="8" id="KW-1133">Transmembrane helix</keyword>
<accession>A0ABD3PBF6</accession>
<evidence type="ECO:0000256" key="10">
    <source>
        <dbReference type="ARBA" id="ARBA00023136"/>
    </source>
</evidence>
<keyword evidence="10" id="KW-0472">Membrane</keyword>
<dbReference type="GO" id="GO:0005743">
    <property type="term" value="C:mitochondrial inner membrane"/>
    <property type="evidence" value="ECO:0007669"/>
    <property type="project" value="UniProtKB-SubCell"/>
</dbReference>
<dbReference type="Gene3D" id="1.20.5.210">
    <property type="entry name" value="Cytochrome b-c1 complex subunit 8"/>
    <property type="match status" value="1"/>
</dbReference>
<comment type="similarity">
    <text evidence="2">Belongs to the UQCRQ/QCR8 family.</text>
</comment>
<keyword evidence="4" id="KW-0679">Respiratory chain</keyword>
<protein>
    <submittedName>
        <fullName evidence="11">Uncharacterized protein</fullName>
    </submittedName>
</protein>
<name>A0ABD3PBF6_9STRA</name>
<reference evidence="11 12" key="1">
    <citation type="submission" date="2024-10" db="EMBL/GenBank/DDBJ databases">
        <title>Updated reference genomes for cyclostephanoid diatoms.</title>
        <authorList>
            <person name="Roberts W.R."/>
            <person name="Alverson A.J."/>
        </authorList>
    </citation>
    <scope>NUCLEOTIDE SEQUENCE [LARGE SCALE GENOMIC DNA]</scope>
    <source>
        <strain evidence="11 12">AJA276-08</strain>
    </source>
</reference>
<keyword evidence="9" id="KW-0496">Mitochondrion</keyword>
<evidence type="ECO:0000256" key="6">
    <source>
        <dbReference type="ARBA" id="ARBA00022792"/>
    </source>
</evidence>
<evidence type="ECO:0000313" key="12">
    <source>
        <dbReference type="Proteomes" id="UP001530315"/>
    </source>
</evidence>
<evidence type="ECO:0000256" key="4">
    <source>
        <dbReference type="ARBA" id="ARBA00022660"/>
    </source>
</evidence>
<organism evidence="11 12">
    <name type="scientific">Stephanodiscus triporus</name>
    <dbReference type="NCBI Taxonomy" id="2934178"/>
    <lineage>
        <taxon>Eukaryota</taxon>
        <taxon>Sar</taxon>
        <taxon>Stramenopiles</taxon>
        <taxon>Ochrophyta</taxon>
        <taxon>Bacillariophyta</taxon>
        <taxon>Coscinodiscophyceae</taxon>
        <taxon>Thalassiosirophycidae</taxon>
        <taxon>Stephanodiscales</taxon>
        <taxon>Stephanodiscaceae</taxon>
        <taxon>Stephanodiscus</taxon>
    </lineage>
</organism>
<evidence type="ECO:0000256" key="9">
    <source>
        <dbReference type="ARBA" id="ARBA00023128"/>
    </source>
</evidence>
<keyword evidence="5" id="KW-0812">Transmembrane</keyword>
<dbReference type="InterPro" id="IPR036642">
    <property type="entry name" value="Cyt_bc1_su8_sf"/>
</dbReference>
<proteinExistence type="inferred from homology"/>
<evidence type="ECO:0000256" key="7">
    <source>
        <dbReference type="ARBA" id="ARBA00022982"/>
    </source>
</evidence>
<evidence type="ECO:0000256" key="3">
    <source>
        <dbReference type="ARBA" id="ARBA00022448"/>
    </source>
</evidence>
<evidence type="ECO:0000313" key="11">
    <source>
        <dbReference type="EMBL" id="KAL3785096.1"/>
    </source>
</evidence>
<comment type="caution">
    <text evidence="11">The sequence shown here is derived from an EMBL/GenBank/DDBJ whole genome shotgun (WGS) entry which is preliminary data.</text>
</comment>
<evidence type="ECO:0000256" key="2">
    <source>
        <dbReference type="ARBA" id="ARBA00007668"/>
    </source>
</evidence>
<evidence type="ECO:0000256" key="5">
    <source>
        <dbReference type="ARBA" id="ARBA00022692"/>
    </source>
</evidence>
<keyword evidence="6" id="KW-0999">Mitochondrion inner membrane</keyword>
<evidence type="ECO:0000256" key="1">
    <source>
        <dbReference type="ARBA" id="ARBA00004434"/>
    </source>
</evidence>
<keyword evidence="7" id="KW-0249">Electron transport</keyword>
<dbReference type="EMBL" id="JALLAZ020000903">
    <property type="protein sequence ID" value="KAL3785096.1"/>
    <property type="molecule type" value="Genomic_DNA"/>
</dbReference>
<dbReference type="Proteomes" id="UP001530315">
    <property type="component" value="Unassembled WGS sequence"/>
</dbReference>
<comment type="subcellular location">
    <subcellularLocation>
        <location evidence="1">Mitochondrion inner membrane</location>
        <topology evidence="1">Single-pass membrane protein</topology>
    </subcellularLocation>
</comment>
<evidence type="ECO:0000256" key="8">
    <source>
        <dbReference type="ARBA" id="ARBA00022989"/>
    </source>
</evidence>
<sequence length="97" mass="11278">MISSAFARSRPLMARYDVSPHMTKWWKAVRPDDGQIIRHLSPYEQQIIMPWLKTWPKRAWAKFSDSGPYLIGTFMIVYGTVVGAEAADKAQDHSYRY</sequence>
<dbReference type="AlphaFoldDB" id="A0ABD3PBF6"/>
<gene>
    <name evidence="11" type="ORF">ACHAW5_006790</name>
</gene>
<keyword evidence="12" id="KW-1185">Reference proteome</keyword>